<keyword evidence="1" id="KW-0472">Membrane</keyword>
<keyword evidence="3" id="KW-1185">Reference proteome</keyword>
<comment type="caution">
    <text evidence="2">The sequence shown here is derived from an EMBL/GenBank/DDBJ whole genome shotgun (WGS) entry which is preliminary data.</text>
</comment>
<feature type="transmembrane region" description="Helical" evidence="1">
    <location>
        <begin position="90"/>
        <end position="107"/>
    </location>
</feature>
<name>A0ABT1VYG1_9PROT</name>
<gene>
    <name evidence="2" type="ORF">NFI88_09000</name>
</gene>
<protein>
    <submittedName>
        <fullName evidence="2">Uncharacterized protein</fullName>
    </submittedName>
</protein>
<dbReference type="Proteomes" id="UP001524547">
    <property type="component" value="Unassembled WGS sequence"/>
</dbReference>
<evidence type="ECO:0000313" key="3">
    <source>
        <dbReference type="Proteomes" id="UP001524547"/>
    </source>
</evidence>
<keyword evidence="1" id="KW-0812">Transmembrane</keyword>
<dbReference type="RefSeq" id="WP_422919720.1">
    <property type="nucleotide sequence ID" value="NZ_JAMZEJ010000005.1"/>
</dbReference>
<proteinExistence type="predicted"/>
<organism evidence="2 3">
    <name type="scientific">Rhizosaccharibacter radicis</name>
    <dbReference type="NCBI Taxonomy" id="2782605"/>
    <lineage>
        <taxon>Bacteria</taxon>
        <taxon>Pseudomonadati</taxon>
        <taxon>Pseudomonadota</taxon>
        <taxon>Alphaproteobacteria</taxon>
        <taxon>Acetobacterales</taxon>
        <taxon>Acetobacteraceae</taxon>
        <taxon>Rhizosaccharibacter</taxon>
    </lineage>
</organism>
<sequence>MSVLLVAVLLLGVPVAVLPDGLARSRWQALHAAMLCVVLIVAAIAGKGGWMAAAGAAVAALETAALLRDVERGAPVSLTERPPVPPGRSGPRRLVLAVLAVLAVLLLPPAPVPAAMRAAVGLLLLGLLGIVPGSAMPDAPVGGRLALRGVLLGTCLLPGHDPVLLAVVLTMVFAGALSFRSRGQRGGDLAA</sequence>
<reference evidence="2 3" key="1">
    <citation type="submission" date="2022-06" db="EMBL/GenBank/DDBJ databases">
        <title>Rhizosaccharibacter gen. nov. sp. nov. KSS12, endophytic bacteria isolated from sugarcane.</title>
        <authorList>
            <person name="Pitiwittayakul N."/>
        </authorList>
    </citation>
    <scope>NUCLEOTIDE SEQUENCE [LARGE SCALE GENOMIC DNA]</scope>
    <source>
        <strain evidence="2 3">KSS12</strain>
    </source>
</reference>
<feature type="transmembrane region" description="Helical" evidence="1">
    <location>
        <begin position="114"/>
        <end position="135"/>
    </location>
</feature>
<keyword evidence="1" id="KW-1133">Transmembrane helix</keyword>
<dbReference type="EMBL" id="JAMZEJ010000005">
    <property type="protein sequence ID" value="MCQ8240972.1"/>
    <property type="molecule type" value="Genomic_DNA"/>
</dbReference>
<feature type="transmembrane region" description="Helical" evidence="1">
    <location>
        <begin position="162"/>
        <end position="179"/>
    </location>
</feature>
<evidence type="ECO:0000313" key="2">
    <source>
        <dbReference type="EMBL" id="MCQ8240972.1"/>
    </source>
</evidence>
<accession>A0ABT1VYG1</accession>
<evidence type="ECO:0000256" key="1">
    <source>
        <dbReference type="SAM" id="Phobius"/>
    </source>
</evidence>